<dbReference type="Proteomes" id="UP001526426">
    <property type="component" value="Unassembled WGS sequence"/>
</dbReference>
<proteinExistence type="predicted"/>
<comment type="caution">
    <text evidence="4">The sequence shown here is derived from an EMBL/GenBank/DDBJ whole genome shotgun (WGS) entry which is preliminary data.</text>
</comment>
<dbReference type="InterPro" id="IPR019734">
    <property type="entry name" value="TPR_rpt"/>
</dbReference>
<dbReference type="PANTHER" id="PTHR44858:SF1">
    <property type="entry name" value="UDP-N-ACETYLGLUCOSAMINE--PEPTIDE N-ACETYLGLUCOSAMINYLTRANSFERASE SPINDLY-RELATED"/>
    <property type="match status" value="1"/>
</dbReference>
<dbReference type="PANTHER" id="PTHR44858">
    <property type="entry name" value="TETRATRICOPEPTIDE REPEAT PROTEIN 6"/>
    <property type="match status" value="1"/>
</dbReference>
<reference evidence="4 5" key="1">
    <citation type="submission" date="2021-08" db="EMBL/GenBank/DDBJ databases">
        <title>Draft genome sequence of Spirulina subsalsa with high tolerance to salinity and hype-accumulation of phycocyanin.</title>
        <authorList>
            <person name="Pei H."/>
            <person name="Jiang L."/>
        </authorList>
    </citation>
    <scope>NUCLEOTIDE SEQUENCE [LARGE SCALE GENOMIC DNA]</scope>
    <source>
        <strain evidence="4 5">FACHB-351</strain>
    </source>
</reference>
<evidence type="ECO:0000313" key="4">
    <source>
        <dbReference type="EMBL" id="MCW6037403.1"/>
    </source>
</evidence>
<dbReference type="Pfam" id="PF00515">
    <property type="entry name" value="TPR_1"/>
    <property type="match status" value="1"/>
</dbReference>
<dbReference type="Pfam" id="PF13414">
    <property type="entry name" value="TPR_11"/>
    <property type="match status" value="1"/>
</dbReference>
<evidence type="ECO:0000256" key="2">
    <source>
        <dbReference type="ARBA" id="ARBA00022803"/>
    </source>
</evidence>
<dbReference type="Gene3D" id="1.25.40.10">
    <property type="entry name" value="Tetratricopeptide repeat domain"/>
    <property type="match status" value="2"/>
</dbReference>
<evidence type="ECO:0000256" key="1">
    <source>
        <dbReference type="ARBA" id="ARBA00022737"/>
    </source>
</evidence>
<dbReference type="InterPro" id="IPR050498">
    <property type="entry name" value="Ycf3"/>
</dbReference>
<feature type="repeat" description="TPR" evidence="3">
    <location>
        <begin position="69"/>
        <end position="102"/>
    </location>
</feature>
<gene>
    <name evidence="4" type="ORF">K4A83_14135</name>
</gene>
<dbReference type="RefSeq" id="WP_265265258.1">
    <property type="nucleotide sequence ID" value="NZ_JAIHOM010000069.1"/>
</dbReference>
<organism evidence="4 5">
    <name type="scientific">Spirulina subsalsa FACHB-351</name>
    <dbReference type="NCBI Taxonomy" id="234711"/>
    <lineage>
        <taxon>Bacteria</taxon>
        <taxon>Bacillati</taxon>
        <taxon>Cyanobacteriota</taxon>
        <taxon>Cyanophyceae</taxon>
        <taxon>Spirulinales</taxon>
        <taxon>Spirulinaceae</taxon>
        <taxon>Spirulina</taxon>
    </lineage>
</organism>
<evidence type="ECO:0000256" key="3">
    <source>
        <dbReference type="PROSITE-ProRule" id="PRU00339"/>
    </source>
</evidence>
<dbReference type="SUPFAM" id="SSF48452">
    <property type="entry name" value="TPR-like"/>
    <property type="match status" value="1"/>
</dbReference>
<keyword evidence="2 3" id="KW-0802">TPR repeat</keyword>
<keyword evidence="5" id="KW-1185">Reference proteome</keyword>
<dbReference type="InterPro" id="IPR011990">
    <property type="entry name" value="TPR-like_helical_dom_sf"/>
</dbReference>
<evidence type="ECO:0000313" key="5">
    <source>
        <dbReference type="Proteomes" id="UP001526426"/>
    </source>
</evidence>
<feature type="repeat" description="TPR" evidence="3">
    <location>
        <begin position="103"/>
        <end position="136"/>
    </location>
</feature>
<sequence length="265" mass="29891">MRWIIGIITVFAVVLCWGNGNLAWAQEGGLSLEQGEAIATKAINAAERGNFAQAEQYWSDLIQAFPENPAVWSNRGNMRVSQNELQGAIADYNQAIKLAPDAPDPYLNRGIAYERQQQWSKAIADYEKVLSLTPQDPLAYNNLGNAQAGQGHWQAAIEDYKKATELAPDFAFAFANYALTLYQAEQQPEALRMMRNLVRKYPMFPDMRAALTAALWEQGQQGEAESNWVATVGMDQRYQDIEWVKTVRRWPPKMVAALEKFLNLD</sequence>
<accession>A0ABT3L7B8</accession>
<dbReference type="PROSITE" id="PS50005">
    <property type="entry name" value="TPR"/>
    <property type="match status" value="3"/>
</dbReference>
<name>A0ABT3L7B8_9CYAN</name>
<dbReference type="EMBL" id="JAIHOM010000069">
    <property type="protein sequence ID" value="MCW6037403.1"/>
    <property type="molecule type" value="Genomic_DNA"/>
</dbReference>
<protein>
    <submittedName>
        <fullName evidence="4">Tetratricopeptide repeat protein</fullName>
    </submittedName>
</protein>
<feature type="repeat" description="TPR" evidence="3">
    <location>
        <begin position="137"/>
        <end position="170"/>
    </location>
</feature>
<keyword evidence="1" id="KW-0677">Repeat</keyword>
<dbReference type="SMART" id="SM00028">
    <property type="entry name" value="TPR"/>
    <property type="match status" value="4"/>
</dbReference>